<organism evidence="1">
    <name type="scientific">Rhizophora mucronata</name>
    <name type="common">Asiatic mangrove</name>
    <dbReference type="NCBI Taxonomy" id="61149"/>
    <lineage>
        <taxon>Eukaryota</taxon>
        <taxon>Viridiplantae</taxon>
        <taxon>Streptophyta</taxon>
        <taxon>Embryophyta</taxon>
        <taxon>Tracheophyta</taxon>
        <taxon>Spermatophyta</taxon>
        <taxon>Magnoliopsida</taxon>
        <taxon>eudicotyledons</taxon>
        <taxon>Gunneridae</taxon>
        <taxon>Pentapetalae</taxon>
        <taxon>rosids</taxon>
        <taxon>fabids</taxon>
        <taxon>Malpighiales</taxon>
        <taxon>Rhizophoraceae</taxon>
        <taxon>Rhizophora</taxon>
    </lineage>
</organism>
<accession>A0A2P2IQ81</accession>
<sequence length="23" mass="2703">MNKKQNKTKQIRANSNLTFFGMC</sequence>
<name>A0A2P2IQ81_RHIMU</name>
<reference evidence="1" key="1">
    <citation type="submission" date="2018-02" db="EMBL/GenBank/DDBJ databases">
        <title>Rhizophora mucronata_Transcriptome.</title>
        <authorList>
            <person name="Meera S.P."/>
            <person name="Sreeshan A."/>
            <person name="Augustine A."/>
        </authorList>
    </citation>
    <scope>NUCLEOTIDE SEQUENCE</scope>
    <source>
        <tissue evidence="1">Leaf</tissue>
    </source>
</reference>
<protein>
    <submittedName>
        <fullName evidence="1">Uncharacterized protein</fullName>
    </submittedName>
</protein>
<dbReference type="AlphaFoldDB" id="A0A2P2IQ81"/>
<evidence type="ECO:0000313" key="1">
    <source>
        <dbReference type="EMBL" id="MBW83360.1"/>
    </source>
</evidence>
<dbReference type="EMBL" id="GGEC01002877">
    <property type="protein sequence ID" value="MBW83360.1"/>
    <property type="molecule type" value="Transcribed_RNA"/>
</dbReference>
<proteinExistence type="predicted"/>